<dbReference type="InterPro" id="IPR039422">
    <property type="entry name" value="MarR/SlyA-like"/>
</dbReference>
<evidence type="ECO:0000256" key="1">
    <source>
        <dbReference type="ARBA" id="ARBA00023015"/>
    </source>
</evidence>
<keyword evidence="3" id="KW-0804">Transcription</keyword>
<dbReference type="PROSITE" id="PS50995">
    <property type="entry name" value="HTH_MARR_2"/>
    <property type="match status" value="1"/>
</dbReference>
<evidence type="ECO:0000313" key="6">
    <source>
        <dbReference type="Proteomes" id="UP001596492"/>
    </source>
</evidence>
<dbReference type="Pfam" id="PF12802">
    <property type="entry name" value="MarR_2"/>
    <property type="match status" value="1"/>
</dbReference>
<dbReference type="PANTHER" id="PTHR33164">
    <property type="entry name" value="TRANSCRIPTIONAL REGULATOR, MARR FAMILY"/>
    <property type="match status" value="1"/>
</dbReference>
<sequence length="166" mass="18464">MSRPVTRGVGNSADESRLYLRESDLDHGASLIRQSARKIRHLVNSVAQEANLLEAELDTLIELQDLEGCDISELRTHLNAPKQSLARNLNALEQAGYIRRIPCVKDGRRRLLHTTDSGKAIITKAAKGWRDVLLEAYRSSGPDVVSNAKKMLQSVVDTPLHKDSEE</sequence>
<dbReference type="SUPFAM" id="SSF46785">
    <property type="entry name" value="Winged helix' DNA-binding domain"/>
    <property type="match status" value="1"/>
</dbReference>
<dbReference type="EMBL" id="JBHTBR010000005">
    <property type="protein sequence ID" value="MFC7291999.1"/>
    <property type="molecule type" value="Genomic_DNA"/>
</dbReference>
<dbReference type="InterPro" id="IPR036390">
    <property type="entry name" value="WH_DNA-bd_sf"/>
</dbReference>
<dbReference type="Gene3D" id="1.10.10.10">
    <property type="entry name" value="Winged helix-like DNA-binding domain superfamily/Winged helix DNA-binding domain"/>
    <property type="match status" value="1"/>
</dbReference>
<protein>
    <submittedName>
        <fullName evidence="5">MarR family winged helix-turn-helix transcriptional regulator</fullName>
    </submittedName>
</protein>
<dbReference type="InterPro" id="IPR036388">
    <property type="entry name" value="WH-like_DNA-bd_sf"/>
</dbReference>
<dbReference type="PANTHER" id="PTHR33164:SF43">
    <property type="entry name" value="HTH-TYPE TRANSCRIPTIONAL REPRESSOR YETL"/>
    <property type="match status" value="1"/>
</dbReference>
<dbReference type="Proteomes" id="UP001596492">
    <property type="component" value="Unassembled WGS sequence"/>
</dbReference>
<keyword evidence="2" id="KW-0238">DNA-binding</keyword>
<comment type="caution">
    <text evidence="5">The sequence shown here is derived from an EMBL/GenBank/DDBJ whole genome shotgun (WGS) entry which is preliminary data.</text>
</comment>
<gene>
    <name evidence="5" type="ORF">ACFQS8_10260</name>
</gene>
<reference evidence="6" key="1">
    <citation type="journal article" date="2019" name="Int. J. Syst. Evol. Microbiol.">
        <title>The Global Catalogue of Microorganisms (GCM) 10K type strain sequencing project: providing services to taxonomists for standard genome sequencing and annotation.</title>
        <authorList>
            <consortium name="The Broad Institute Genomics Platform"/>
            <consortium name="The Broad Institute Genome Sequencing Center for Infectious Disease"/>
            <person name="Wu L."/>
            <person name="Ma J."/>
        </authorList>
    </citation>
    <scope>NUCLEOTIDE SEQUENCE [LARGE SCALE GENOMIC DNA]</scope>
    <source>
        <strain evidence="6">CCUG 51308</strain>
    </source>
</reference>
<feature type="domain" description="HTH marR-type" evidence="4">
    <location>
        <begin position="25"/>
        <end position="157"/>
    </location>
</feature>
<organism evidence="5 6">
    <name type="scientific">Hirschia litorea</name>
    <dbReference type="NCBI Taxonomy" id="1199156"/>
    <lineage>
        <taxon>Bacteria</taxon>
        <taxon>Pseudomonadati</taxon>
        <taxon>Pseudomonadota</taxon>
        <taxon>Alphaproteobacteria</taxon>
        <taxon>Hyphomonadales</taxon>
        <taxon>Hyphomonadaceae</taxon>
        <taxon>Hirschia</taxon>
    </lineage>
</organism>
<dbReference type="SMART" id="SM00347">
    <property type="entry name" value="HTH_MARR"/>
    <property type="match status" value="1"/>
</dbReference>
<keyword evidence="1" id="KW-0805">Transcription regulation</keyword>
<dbReference type="RefSeq" id="WP_382167242.1">
    <property type="nucleotide sequence ID" value="NZ_JBHTBR010000005.1"/>
</dbReference>
<evidence type="ECO:0000256" key="3">
    <source>
        <dbReference type="ARBA" id="ARBA00023163"/>
    </source>
</evidence>
<proteinExistence type="predicted"/>
<evidence type="ECO:0000256" key="2">
    <source>
        <dbReference type="ARBA" id="ARBA00023125"/>
    </source>
</evidence>
<keyword evidence="6" id="KW-1185">Reference proteome</keyword>
<dbReference type="PROSITE" id="PS01117">
    <property type="entry name" value="HTH_MARR_1"/>
    <property type="match status" value="1"/>
</dbReference>
<dbReference type="InterPro" id="IPR023187">
    <property type="entry name" value="Tscrpt_reg_MarR-type_CS"/>
</dbReference>
<name>A0ABW2ILX1_9PROT</name>
<evidence type="ECO:0000313" key="5">
    <source>
        <dbReference type="EMBL" id="MFC7291999.1"/>
    </source>
</evidence>
<accession>A0ABW2ILX1</accession>
<evidence type="ECO:0000259" key="4">
    <source>
        <dbReference type="PROSITE" id="PS50995"/>
    </source>
</evidence>
<dbReference type="InterPro" id="IPR000835">
    <property type="entry name" value="HTH_MarR-typ"/>
</dbReference>